<dbReference type="Pfam" id="PF13458">
    <property type="entry name" value="Peripla_BP_6"/>
    <property type="match status" value="1"/>
</dbReference>
<feature type="chain" id="PRO_5039475986" evidence="3">
    <location>
        <begin position="27"/>
        <end position="433"/>
    </location>
</feature>
<organism evidence="5 6">
    <name type="scientific">Frankia nepalensis</name>
    <dbReference type="NCBI Taxonomy" id="1836974"/>
    <lineage>
        <taxon>Bacteria</taxon>
        <taxon>Bacillati</taxon>
        <taxon>Actinomycetota</taxon>
        <taxon>Actinomycetes</taxon>
        <taxon>Frankiales</taxon>
        <taxon>Frankiaceae</taxon>
        <taxon>Frankia</taxon>
    </lineage>
</organism>
<dbReference type="RefSeq" id="WP_203003757.1">
    <property type="nucleotide sequence ID" value="NZ_JADWYU010000152.1"/>
</dbReference>
<dbReference type="CDD" id="cd06341">
    <property type="entry name" value="PBP1_ABC_ligand_binding-like"/>
    <property type="match status" value="1"/>
</dbReference>
<evidence type="ECO:0000256" key="3">
    <source>
        <dbReference type="SAM" id="SignalP"/>
    </source>
</evidence>
<protein>
    <submittedName>
        <fullName evidence="5">ABC transporter substrate-binding protein</fullName>
    </submittedName>
</protein>
<dbReference type="PANTHER" id="PTHR47235">
    <property type="entry name" value="BLR6548 PROTEIN"/>
    <property type="match status" value="1"/>
</dbReference>
<accession>A0A937RH74</accession>
<evidence type="ECO:0000256" key="1">
    <source>
        <dbReference type="ARBA" id="ARBA00010062"/>
    </source>
</evidence>
<dbReference type="AlphaFoldDB" id="A0A937RH74"/>
<dbReference type="PANTHER" id="PTHR47235:SF1">
    <property type="entry name" value="BLR6548 PROTEIN"/>
    <property type="match status" value="1"/>
</dbReference>
<dbReference type="EMBL" id="JAEACQ010000159">
    <property type="protein sequence ID" value="MBL7627309.1"/>
    <property type="molecule type" value="Genomic_DNA"/>
</dbReference>
<evidence type="ECO:0000313" key="5">
    <source>
        <dbReference type="EMBL" id="MBL7627309.1"/>
    </source>
</evidence>
<proteinExistence type="inferred from homology"/>
<evidence type="ECO:0000256" key="2">
    <source>
        <dbReference type="ARBA" id="ARBA00022729"/>
    </source>
</evidence>
<keyword evidence="2 3" id="KW-0732">Signal</keyword>
<reference evidence="5" key="1">
    <citation type="submission" date="2020-12" db="EMBL/GenBank/DDBJ databases">
        <title>Genomic characterization of non-nitrogen-fixing Frankia strains.</title>
        <authorList>
            <person name="Carlos-Shanley C."/>
            <person name="Guerra T."/>
            <person name="Hahn D."/>
        </authorList>
    </citation>
    <scope>NUCLEOTIDE SEQUENCE</scope>
    <source>
        <strain evidence="5">CN6</strain>
    </source>
</reference>
<dbReference type="InterPro" id="IPR028082">
    <property type="entry name" value="Peripla_BP_I"/>
</dbReference>
<evidence type="ECO:0000313" key="6">
    <source>
        <dbReference type="Proteomes" id="UP000604475"/>
    </source>
</evidence>
<dbReference type="Proteomes" id="UP000604475">
    <property type="component" value="Unassembled WGS sequence"/>
</dbReference>
<feature type="domain" description="Leucine-binding protein" evidence="4">
    <location>
        <begin position="52"/>
        <end position="397"/>
    </location>
</feature>
<dbReference type="PROSITE" id="PS51257">
    <property type="entry name" value="PROKAR_LIPOPROTEIN"/>
    <property type="match status" value="1"/>
</dbReference>
<sequence>MNRRRTRARTATAAVALLVGLPGVLAGCDSSPATGPGSADAACSAPGVTADSIKIGLIFPDSGGAIATSFGAARGAAEARIGAQNATGGVHGRRIDLVWRDDASREDQFARAAHELVDTEGVFGLIATSIALGPSADWLASDRIPVTGVATGDAWGKHDNLFHFGSLFNQGGAVDTFGRFARARGATRALIVVDPGAAASGGLAHQYAPSLRSQGVEVVGEAAFTSGISSPAKVVSQLRATGADALVGAIPLETFIDIYAAAKNDGVRLRVALTNNGYSSAMLARRGPDMAGMSVIVGYHAFEQKSPAMLAYQEAMARYAPELADPNGELALGAYVATDEMIKGLEVAGPCPSRESFIANLRQVHDFDAGGLVAPTDLSTPNAPAACFNFLTVDPAGTAYTVVPGNQPDGFWCGGPVDEAAGVSAAGDAPAGG</sequence>
<dbReference type="InterPro" id="IPR028081">
    <property type="entry name" value="Leu-bd"/>
</dbReference>
<comment type="similarity">
    <text evidence="1">Belongs to the leucine-binding protein family.</text>
</comment>
<gene>
    <name evidence="5" type="ORF">I7412_09045</name>
</gene>
<keyword evidence="6" id="KW-1185">Reference proteome</keyword>
<name>A0A937RH74_9ACTN</name>
<evidence type="ECO:0000259" key="4">
    <source>
        <dbReference type="Pfam" id="PF13458"/>
    </source>
</evidence>
<dbReference type="Gene3D" id="3.40.50.2300">
    <property type="match status" value="2"/>
</dbReference>
<dbReference type="SUPFAM" id="SSF53822">
    <property type="entry name" value="Periplasmic binding protein-like I"/>
    <property type="match status" value="1"/>
</dbReference>
<feature type="signal peptide" evidence="3">
    <location>
        <begin position="1"/>
        <end position="26"/>
    </location>
</feature>
<comment type="caution">
    <text evidence="5">The sequence shown here is derived from an EMBL/GenBank/DDBJ whole genome shotgun (WGS) entry which is preliminary data.</text>
</comment>